<name>A0AAD9UUR3_ACRCE</name>
<evidence type="ECO:0000313" key="1">
    <source>
        <dbReference type="EMBL" id="KAK2550683.1"/>
    </source>
</evidence>
<organism evidence="1 2">
    <name type="scientific">Acropora cervicornis</name>
    <name type="common">Staghorn coral</name>
    <dbReference type="NCBI Taxonomy" id="6130"/>
    <lineage>
        <taxon>Eukaryota</taxon>
        <taxon>Metazoa</taxon>
        <taxon>Cnidaria</taxon>
        <taxon>Anthozoa</taxon>
        <taxon>Hexacorallia</taxon>
        <taxon>Scleractinia</taxon>
        <taxon>Astrocoeniina</taxon>
        <taxon>Acroporidae</taxon>
        <taxon>Acropora</taxon>
    </lineage>
</organism>
<dbReference type="Proteomes" id="UP001249851">
    <property type="component" value="Unassembled WGS sequence"/>
</dbReference>
<accession>A0AAD9UUR3</accession>
<evidence type="ECO:0000313" key="2">
    <source>
        <dbReference type="Proteomes" id="UP001249851"/>
    </source>
</evidence>
<keyword evidence="2" id="KW-1185">Reference proteome</keyword>
<dbReference type="AlphaFoldDB" id="A0AAD9UUR3"/>
<gene>
    <name evidence="1" type="ORF">P5673_028551</name>
</gene>
<sequence length="125" mass="13190">MTPSQDVAIGRQCEVQTEGLFIRTVTSVKTDSAWFSTITVGGSSDKFKLDTGAEANVLPLIVSTGPPLAEAVIPPVSATPTVPVSNAELALPVANESSPLPTQAKCTSSGRNVRLPERYKDYVMN</sequence>
<protein>
    <submittedName>
        <fullName evidence="1">Uncharacterized protein</fullName>
    </submittedName>
</protein>
<dbReference type="EMBL" id="JARQWQ010000107">
    <property type="protein sequence ID" value="KAK2550683.1"/>
    <property type="molecule type" value="Genomic_DNA"/>
</dbReference>
<reference evidence="1" key="1">
    <citation type="journal article" date="2023" name="G3 (Bethesda)">
        <title>Whole genome assembly and annotation of the endangered Caribbean coral Acropora cervicornis.</title>
        <authorList>
            <person name="Selwyn J.D."/>
            <person name="Vollmer S.V."/>
        </authorList>
    </citation>
    <scope>NUCLEOTIDE SEQUENCE</scope>
    <source>
        <strain evidence="1">K2</strain>
    </source>
</reference>
<proteinExistence type="predicted"/>
<comment type="caution">
    <text evidence="1">The sequence shown here is derived from an EMBL/GenBank/DDBJ whole genome shotgun (WGS) entry which is preliminary data.</text>
</comment>
<reference evidence="1" key="2">
    <citation type="journal article" date="2023" name="Science">
        <title>Genomic signatures of disease resistance in endangered staghorn corals.</title>
        <authorList>
            <person name="Vollmer S.V."/>
            <person name="Selwyn J.D."/>
            <person name="Despard B.A."/>
            <person name="Roesel C.L."/>
        </authorList>
    </citation>
    <scope>NUCLEOTIDE SEQUENCE</scope>
    <source>
        <strain evidence="1">K2</strain>
    </source>
</reference>